<sequence>MEYYFKVFFLFYFRVGVIFWLPLVGPMSRIPKTVRFIVVNVLVIAVFLLQGSQGVRNPILDTHPYILLLGMEFVTGLVFTLILTVPAVVLLFLGRTVDMQIGLGAAGIFNPTSKTQDSLLGALFSFSALTLFWALGLHLDVIEILIESTKVLPLGQVYNVSYKVFMEYFSTSFVLGLMLFFPVITSLFIVDVCSGIVSKSMPQMSIYFVIMPLKILIGFIVLAITLTNLSSHFEMLVRSPVKFLVGQ</sequence>
<keyword evidence="8" id="KW-0282">Flagellum</keyword>
<dbReference type="OrthoDB" id="7014237at2"/>
<evidence type="ECO:0000256" key="6">
    <source>
        <dbReference type="ARBA" id="ARBA00023136"/>
    </source>
</evidence>
<feature type="transmembrane region" description="Helical" evidence="7">
    <location>
        <begin position="65"/>
        <end position="93"/>
    </location>
</feature>
<feature type="transmembrane region" description="Helical" evidence="7">
    <location>
        <begin position="205"/>
        <end position="226"/>
    </location>
</feature>
<evidence type="ECO:0000256" key="2">
    <source>
        <dbReference type="ARBA" id="ARBA00009772"/>
    </source>
</evidence>
<feature type="transmembrane region" description="Helical" evidence="7">
    <location>
        <begin position="36"/>
        <end position="53"/>
    </location>
</feature>
<keyword evidence="8" id="KW-0966">Cell projection</keyword>
<evidence type="ECO:0000313" key="8">
    <source>
        <dbReference type="EMBL" id="TRY16256.1"/>
    </source>
</evidence>
<evidence type="ECO:0000256" key="7">
    <source>
        <dbReference type="SAM" id="Phobius"/>
    </source>
</evidence>
<dbReference type="AlphaFoldDB" id="A0A553JUY4"/>
<feature type="transmembrane region" description="Helical" evidence="7">
    <location>
        <begin position="168"/>
        <end position="193"/>
    </location>
</feature>
<dbReference type="EMBL" id="VKGK01000001">
    <property type="protein sequence ID" value="TRY16256.1"/>
    <property type="molecule type" value="Genomic_DNA"/>
</dbReference>
<dbReference type="RefSeq" id="WP_143562702.1">
    <property type="nucleotide sequence ID" value="NZ_BMPL01000001.1"/>
</dbReference>
<reference evidence="9" key="1">
    <citation type="submission" date="2019-07" db="EMBL/GenBank/DDBJ databases">
        <title>Shewanella sp. YLB-08 draft genomic sequence.</title>
        <authorList>
            <person name="Yu L."/>
        </authorList>
    </citation>
    <scope>NUCLEOTIDE SEQUENCE [LARGE SCALE GENOMIC DNA]</scope>
    <source>
        <strain evidence="9">JCM 20706</strain>
    </source>
</reference>
<dbReference type="Pfam" id="PF01311">
    <property type="entry name" value="Bac_export_1"/>
    <property type="match status" value="1"/>
</dbReference>
<dbReference type="GO" id="GO:0006605">
    <property type="term" value="P:protein targeting"/>
    <property type="evidence" value="ECO:0007669"/>
    <property type="project" value="InterPro"/>
</dbReference>
<dbReference type="PANTHER" id="PTHR30065:SF1">
    <property type="entry name" value="SURFACE PRESENTATION OF ANTIGENS PROTEIN SPAR"/>
    <property type="match status" value="1"/>
</dbReference>
<feature type="transmembrane region" description="Helical" evidence="7">
    <location>
        <begin position="119"/>
        <end position="139"/>
    </location>
</feature>
<dbReference type="GO" id="GO:0005886">
    <property type="term" value="C:plasma membrane"/>
    <property type="evidence" value="ECO:0007669"/>
    <property type="project" value="UniProtKB-SubCell"/>
</dbReference>
<dbReference type="PANTHER" id="PTHR30065">
    <property type="entry name" value="FLAGELLAR BIOSYNTHETIC PROTEIN FLIR"/>
    <property type="match status" value="1"/>
</dbReference>
<comment type="caution">
    <text evidence="8">The sequence shown here is derived from an EMBL/GenBank/DDBJ whole genome shotgun (WGS) entry which is preliminary data.</text>
</comment>
<dbReference type="InterPro" id="IPR002010">
    <property type="entry name" value="T3SS_IM_R"/>
</dbReference>
<comment type="subcellular location">
    <subcellularLocation>
        <location evidence="1">Cell membrane</location>
        <topology evidence="1">Multi-pass membrane protein</topology>
    </subcellularLocation>
</comment>
<evidence type="ECO:0000313" key="9">
    <source>
        <dbReference type="Proteomes" id="UP000318126"/>
    </source>
</evidence>
<accession>A0A553JUY4</accession>
<protein>
    <submittedName>
        <fullName evidence="8">Flagellar biosynthetic protein FliR</fullName>
    </submittedName>
</protein>
<dbReference type="Proteomes" id="UP000318126">
    <property type="component" value="Unassembled WGS sequence"/>
</dbReference>
<evidence type="ECO:0000256" key="3">
    <source>
        <dbReference type="ARBA" id="ARBA00022475"/>
    </source>
</evidence>
<gene>
    <name evidence="8" type="ORF">FN961_01110</name>
</gene>
<name>A0A553JUY4_SHEHA</name>
<keyword evidence="4 7" id="KW-0812">Transmembrane</keyword>
<keyword evidence="3" id="KW-1003">Cell membrane</keyword>
<comment type="similarity">
    <text evidence="2">Belongs to the FliR/MopE/SpaR family.</text>
</comment>
<keyword evidence="9" id="KW-1185">Reference proteome</keyword>
<dbReference type="PRINTS" id="PR00953">
    <property type="entry name" value="TYPE3IMRPROT"/>
</dbReference>
<keyword evidence="8" id="KW-0969">Cilium</keyword>
<evidence type="ECO:0000256" key="4">
    <source>
        <dbReference type="ARBA" id="ARBA00022692"/>
    </source>
</evidence>
<proteinExistence type="inferred from homology"/>
<keyword evidence="6 7" id="KW-0472">Membrane</keyword>
<evidence type="ECO:0000256" key="1">
    <source>
        <dbReference type="ARBA" id="ARBA00004651"/>
    </source>
</evidence>
<feature type="transmembrane region" description="Helical" evidence="7">
    <location>
        <begin position="6"/>
        <end position="24"/>
    </location>
</feature>
<organism evidence="8 9">
    <name type="scientific">Shewanella hanedai</name>
    <name type="common">Alteromonas hanedai</name>
    <dbReference type="NCBI Taxonomy" id="25"/>
    <lineage>
        <taxon>Bacteria</taxon>
        <taxon>Pseudomonadati</taxon>
        <taxon>Pseudomonadota</taxon>
        <taxon>Gammaproteobacteria</taxon>
        <taxon>Alteromonadales</taxon>
        <taxon>Shewanellaceae</taxon>
        <taxon>Shewanella</taxon>
    </lineage>
</organism>
<evidence type="ECO:0000256" key="5">
    <source>
        <dbReference type="ARBA" id="ARBA00022989"/>
    </source>
</evidence>
<keyword evidence="5 7" id="KW-1133">Transmembrane helix</keyword>